<organism evidence="2">
    <name type="scientific">Zea mays</name>
    <name type="common">Maize</name>
    <dbReference type="NCBI Taxonomy" id="4577"/>
    <lineage>
        <taxon>Eukaryota</taxon>
        <taxon>Viridiplantae</taxon>
        <taxon>Streptophyta</taxon>
        <taxon>Embryophyta</taxon>
        <taxon>Tracheophyta</taxon>
        <taxon>Spermatophyta</taxon>
        <taxon>Magnoliopsida</taxon>
        <taxon>Liliopsida</taxon>
        <taxon>Poales</taxon>
        <taxon>Poaceae</taxon>
        <taxon>PACMAD clade</taxon>
        <taxon>Panicoideae</taxon>
        <taxon>Andropogonodae</taxon>
        <taxon>Andropogoneae</taxon>
        <taxon>Tripsacinae</taxon>
        <taxon>Zea</taxon>
    </lineage>
</organism>
<accession>B6TL99</accession>
<dbReference type="EMBL" id="EU965764">
    <property type="protein sequence ID" value="ACG37882.1"/>
    <property type="molecule type" value="mRNA"/>
</dbReference>
<feature type="region of interest" description="Disordered" evidence="1">
    <location>
        <begin position="159"/>
        <end position="304"/>
    </location>
</feature>
<dbReference type="ExpressionAtlas" id="B6TL99">
    <property type="expression patterns" value="baseline and differential"/>
</dbReference>
<name>B6TL99_MAIZE</name>
<dbReference type="PANTHER" id="PTHR35719:SF5">
    <property type="entry name" value="T6K12.7 PROTEIN"/>
    <property type="match status" value="1"/>
</dbReference>
<evidence type="ECO:0000256" key="1">
    <source>
        <dbReference type="SAM" id="MobiDB-lite"/>
    </source>
</evidence>
<proteinExistence type="evidence at transcript level"/>
<feature type="compositionally biased region" description="Polar residues" evidence="1">
    <location>
        <begin position="258"/>
        <end position="274"/>
    </location>
</feature>
<feature type="compositionally biased region" description="Polar residues" evidence="1">
    <location>
        <begin position="206"/>
        <end position="216"/>
    </location>
</feature>
<sequence length="332" mass="36342">MIVAAAAPAPPVPAPPGKPPFSLSSFSLRRRSFSLWFSNGNAHGRDSATATTSSRATRRWWWSDPGGSREDYGSSSLEEEDGYDYEDEAAFPRFGGAAELFDEPWFSKVYKTYGILLPLMLASMLAATGPKAFIMAMVIPLSQSAISFLLDAVWGRRKGNRDDRRRPFREEDYPEDAAGFAAGGRGNGYRSRRSSSNYYEGRRRTSNYQSSVSNNFAGAASTGVGADGNTKSSSSGYGGWDELLDNDTAAQETKRRSSFSAGTTDQSTKSQPSATGEEDADYTATPSTRTRMRRRRTPGTMGLGSTMYKQAPLVMRLLVAVFPFLGSWFRLL</sequence>
<protein>
    <submittedName>
        <fullName evidence="2">Uncharacterized protein</fullName>
    </submittedName>
</protein>
<reference evidence="2" key="1">
    <citation type="journal article" date="2009" name="Plant Mol. Biol.">
        <title>Insights into corn genes derived from large-scale cDNA sequencing.</title>
        <authorList>
            <person name="Alexandrov N.N."/>
            <person name="Brover V.V."/>
            <person name="Freidin S."/>
            <person name="Troukhan M.E."/>
            <person name="Tatarinova T.V."/>
            <person name="Zhang H."/>
            <person name="Swaller T.J."/>
            <person name="Lu Y.P."/>
            <person name="Bouck J."/>
            <person name="Flavell R.B."/>
            <person name="Feldmann K.A."/>
        </authorList>
    </citation>
    <scope>NUCLEOTIDE SEQUENCE</scope>
</reference>
<evidence type="ECO:0000313" key="2">
    <source>
        <dbReference type="EMBL" id="ACG37882.1"/>
    </source>
</evidence>
<dbReference type="AlphaFoldDB" id="B6TL99"/>
<dbReference type="PANTHER" id="PTHR35719">
    <property type="entry name" value="OS01G0680600 PROTEIN"/>
    <property type="match status" value="1"/>
</dbReference>
<feature type="compositionally biased region" description="Basic and acidic residues" evidence="1">
    <location>
        <begin position="160"/>
        <end position="171"/>
    </location>
</feature>